<protein>
    <submittedName>
        <fullName evidence="4">ABC transporter ATP-binding protein</fullName>
    </submittedName>
</protein>
<dbReference type="EMBL" id="JACRSP010000003">
    <property type="protein sequence ID" value="MBC8536728.1"/>
    <property type="molecule type" value="Genomic_DNA"/>
</dbReference>
<dbReference type="PANTHER" id="PTHR43790:SF4">
    <property type="entry name" value="GUANOSINE IMPORT ATP-BINDING PROTEIN NUPO"/>
    <property type="match status" value="1"/>
</dbReference>
<keyword evidence="2 4" id="KW-0067">ATP-binding</keyword>
<dbReference type="CDD" id="cd03216">
    <property type="entry name" value="ABC_Carb_Monos_I"/>
    <property type="match status" value="1"/>
</dbReference>
<organism evidence="4 5">
    <name type="scientific">Feifania hominis</name>
    <dbReference type="NCBI Taxonomy" id="2763660"/>
    <lineage>
        <taxon>Bacteria</taxon>
        <taxon>Bacillati</taxon>
        <taxon>Bacillota</taxon>
        <taxon>Clostridia</taxon>
        <taxon>Eubacteriales</taxon>
        <taxon>Feifaniaceae</taxon>
        <taxon>Feifania</taxon>
    </lineage>
</organism>
<dbReference type="Proteomes" id="UP000620366">
    <property type="component" value="Unassembled WGS sequence"/>
</dbReference>
<dbReference type="InterPro" id="IPR027417">
    <property type="entry name" value="P-loop_NTPase"/>
</dbReference>
<dbReference type="GO" id="GO:0016887">
    <property type="term" value="F:ATP hydrolysis activity"/>
    <property type="evidence" value="ECO:0007669"/>
    <property type="project" value="InterPro"/>
</dbReference>
<dbReference type="InterPro" id="IPR017871">
    <property type="entry name" value="ABC_transporter-like_CS"/>
</dbReference>
<dbReference type="PANTHER" id="PTHR43790">
    <property type="entry name" value="CARBOHYDRATE TRANSPORT ATP-BINDING PROTEIN MG119-RELATED"/>
    <property type="match status" value="1"/>
</dbReference>
<dbReference type="GO" id="GO:0005524">
    <property type="term" value="F:ATP binding"/>
    <property type="evidence" value="ECO:0007669"/>
    <property type="project" value="UniProtKB-KW"/>
</dbReference>
<accession>A0A926DEN6</accession>
<evidence type="ECO:0000256" key="1">
    <source>
        <dbReference type="ARBA" id="ARBA00022741"/>
    </source>
</evidence>
<dbReference type="Gene3D" id="3.40.50.300">
    <property type="entry name" value="P-loop containing nucleotide triphosphate hydrolases"/>
    <property type="match status" value="2"/>
</dbReference>
<feature type="domain" description="ABC transporter" evidence="3">
    <location>
        <begin position="4"/>
        <end position="249"/>
    </location>
</feature>
<dbReference type="InterPro" id="IPR050107">
    <property type="entry name" value="ABC_carbohydrate_import_ATPase"/>
</dbReference>
<dbReference type="CDD" id="cd03215">
    <property type="entry name" value="ABC_Carb_Monos_II"/>
    <property type="match status" value="1"/>
</dbReference>
<name>A0A926DEN6_9FIRM</name>
<dbReference type="SMART" id="SM00382">
    <property type="entry name" value="AAA"/>
    <property type="match status" value="2"/>
</dbReference>
<dbReference type="InterPro" id="IPR003439">
    <property type="entry name" value="ABC_transporter-like_ATP-bd"/>
</dbReference>
<keyword evidence="1" id="KW-0547">Nucleotide-binding</keyword>
<sequence>MNIIETRNLTKKFGDFTANDQISFAVKQGEIRAIIGENGAGKTTLMNMLYGILEPTSGEILIEGEPVTLRSPKDAIAHGIGMVHQHFKLAPSLTIFENVLLGAEINKTRRIGSKTFSGLTIDIKEERRRIQELVDKLNFNLDVNDRVMDIAVGARQRVEILKMLYRNVKILILDEPTAVLIPQEVEEFMNQLEDFKKLGQTIIIITHKLDEVKRCADTISVMRQGRLIDTVTNDESATRESLAEKMVGRPILLRVQKSGKPVDETRTLFSVRGLSALDGNGKKVVNDVSFDIHANEVVGIAGIEGNGQTELMYCLTGLMNTTGGTITVDGKDVTGKWPSDLRADGVAVVPEDRYRQGLCREVPVSRNLIAGYHCCDCYCKKGFMRSKSIRENKERLVGEYDIRLSADDPPVSSLSGGNAQKIIIAREFSRSPKVLLASQPTRGIDIGATEFVHNSILKLRDEGKAALIISSDLSEVVGLSDRVLVMYKGEIVGEFKSDDVSFQELGLYMSGAKSQKKPQAVPLAAGQ</sequence>
<dbReference type="InterPro" id="IPR003593">
    <property type="entry name" value="AAA+_ATPase"/>
</dbReference>
<feature type="domain" description="ABC transporter" evidence="3">
    <location>
        <begin position="269"/>
        <end position="513"/>
    </location>
</feature>
<reference evidence="4" key="1">
    <citation type="submission" date="2020-08" db="EMBL/GenBank/DDBJ databases">
        <title>Genome public.</title>
        <authorList>
            <person name="Liu C."/>
            <person name="Sun Q."/>
        </authorList>
    </citation>
    <scope>NUCLEOTIDE SEQUENCE</scope>
    <source>
        <strain evidence="4">BX7</strain>
    </source>
</reference>
<gene>
    <name evidence="4" type="ORF">H8695_08525</name>
</gene>
<dbReference type="PROSITE" id="PS00211">
    <property type="entry name" value="ABC_TRANSPORTER_1"/>
    <property type="match status" value="1"/>
</dbReference>
<proteinExistence type="predicted"/>
<evidence type="ECO:0000259" key="3">
    <source>
        <dbReference type="PROSITE" id="PS50893"/>
    </source>
</evidence>
<evidence type="ECO:0000313" key="4">
    <source>
        <dbReference type="EMBL" id="MBC8536728.1"/>
    </source>
</evidence>
<keyword evidence="5" id="KW-1185">Reference proteome</keyword>
<dbReference type="Pfam" id="PF00005">
    <property type="entry name" value="ABC_tran"/>
    <property type="match status" value="2"/>
</dbReference>
<comment type="caution">
    <text evidence="4">The sequence shown here is derived from an EMBL/GenBank/DDBJ whole genome shotgun (WGS) entry which is preliminary data.</text>
</comment>
<dbReference type="AlphaFoldDB" id="A0A926DEN6"/>
<dbReference type="SUPFAM" id="SSF52540">
    <property type="entry name" value="P-loop containing nucleoside triphosphate hydrolases"/>
    <property type="match status" value="2"/>
</dbReference>
<dbReference type="PROSITE" id="PS50893">
    <property type="entry name" value="ABC_TRANSPORTER_2"/>
    <property type="match status" value="2"/>
</dbReference>
<evidence type="ECO:0000313" key="5">
    <source>
        <dbReference type="Proteomes" id="UP000620366"/>
    </source>
</evidence>
<evidence type="ECO:0000256" key="2">
    <source>
        <dbReference type="ARBA" id="ARBA00022840"/>
    </source>
</evidence>
<dbReference type="RefSeq" id="WP_249300567.1">
    <property type="nucleotide sequence ID" value="NZ_JACRSP010000003.1"/>
</dbReference>